<accession>G9ZNF1</accession>
<dbReference type="EMBL" id="AGEY01000054">
    <property type="protein sequence ID" value="EHL98932.1"/>
    <property type="molecule type" value="Genomic_DNA"/>
</dbReference>
<feature type="transmembrane region" description="Helical" evidence="1">
    <location>
        <begin position="804"/>
        <end position="822"/>
    </location>
</feature>
<feature type="transmembrane region" description="Helical" evidence="1">
    <location>
        <begin position="336"/>
        <end position="356"/>
    </location>
</feature>
<dbReference type="PATRIC" id="fig|797515.3.peg.1169"/>
<reference evidence="2 3" key="1">
    <citation type="submission" date="2011-09" db="EMBL/GenBank/DDBJ databases">
        <authorList>
            <person name="Weinstock G."/>
            <person name="Sodergren E."/>
            <person name="Clifton S."/>
            <person name="Fulton L."/>
            <person name="Fulton B."/>
            <person name="Courtney L."/>
            <person name="Fronick C."/>
            <person name="Harrison M."/>
            <person name="Strong C."/>
            <person name="Farmer C."/>
            <person name="Delahaunty K."/>
            <person name="Markovic C."/>
            <person name="Hall O."/>
            <person name="Minx P."/>
            <person name="Tomlinson C."/>
            <person name="Mitreva M."/>
            <person name="Hou S."/>
            <person name="Chen J."/>
            <person name="Wollam A."/>
            <person name="Pepin K.H."/>
            <person name="Johnson M."/>
            <person name="Bhonagiri V."/>
            <person name="Zhang X."/>
            <person name="Suruliraj S."/>
            <person name="Warren W."/>
            <person name="Chinwalla A."/>
            <person name="Mardis E.R."/>
            <person name="Wilson R.K."/>
        </authorList>
    </citation>
    <scope>NUCLEOTIDE SEQUENCE [LARGE SCALE GENOMIC DNA]</scope>
    <source>
        <strain evidence="2 3">F0439</strain>
    </source>
</reference>
<feature type="transmembrane region" description="Helical" evidence="1">
    <location>
        <begin position="12"/>
        <end position="31"/>
    </location>
</feature>
<dbReference type="PANTHER" id="PTHR38454:SF1">
    <property type="entry name" value="INTEGRAL MEMBRANE PROTEIN"/>
    <property type="match status" value="1"/>
</dbReference>
<evidence type="ECO:0000313" key="2">
    <source>
        <dbReference type="EMBL" id="EHL98932.1"/>
    </source>
</evidence>
<feature type="transmembrane region" description="Helical" evidence="1">
    <location>
        <begin position="434"/>
        <end position="453"/>
    </location>
</feature>
<gene>
    <name evidence="2" type="ORF">HMPREF9103_01254</name>
</gene>
<sequence length="901" mass="99509">MNHENRTRQSVIIMGSSFILPLIVIGIILAANNITPFGSRNLLVGDMGAQYSPFFTALRNTLLTSHMSWFSFSVGVGENIFSLVAYYLLSPFNLIILLFSSANVPTAVTIILMLKIATMALTMSFYLIHHFHRVNWIVPFFALAFSLSGFVTANLANIMWLDGLICLPLICHGIDQIKAGHLSYQLFAWLTIAIITNFYIGYMIGLFTIIYTITLIIAAKQPEHSLTKTLGENGPFIRSVIGTEFLSVMTTMTVLLPVALGMIQTAKVAPASPTQTAGTRTPQFGLEILSQFGMGGTAYSNRLYHAPAIFSSIAIIILFISYFAHPSISHQEKVGTGFAFSSLFLSMIIGPINLIWHMLNVPSGSPFRYSFLISFVMIAAAYQVWLAHPTRLSDRAKWFIPIGISFALLIGFETIKIGTVTYHNTYLSVQPASVKLLLLNLTLVLLFSILIFANHHRLFTTTIGGFIALEMGGNLAYVVQSEPLGNQRTYASGFNAETQQLSSLSEPQTHLFRIDNRSNLLAPAFSEIYLGYNDPTAFQYAGIQEYSSTLHEPVRESLKELGFFSKNQRRISNVGTTAISDLLLGVKYNLAATQTPKLNSAYVGMGFPVTKQFVDLKLKPGRIFANLASTLKTIEPSSDTYLTHQKIRRKTVSRSSLPGLYHATFTIDPTQQGPLYLTTTSPVFRVSSLTVNGRQVDLVTNGLHKKYLVKLGTASVGHAVHIVITGASQKTLRGIQVQSLNVQSLTHLTNQLRSEAFIPTYNGNHIQGTIKQSNRRSKWAYIAIPDDSGWSAAVNGRQVVIHKALGAFMAIPLTATINHISMTYHVPGLFIGLGLSLLGLSGYGLWITMSIYRKKLKQRMVVNQWQSHLIINYPLGLNGSILLKHTGLSPLFWATSYLILR</sequence>
<feature type="transmembrane region" description="Helical" evidence="1">
    <location>
        <begin position="304"/>
        <end position="324"/>
    </location>
</feature>
<evidence type="ECO:0000256" key="1">
    <source>
        <dbReference type="SAM" id="Phobius"/>
    </source>
</evidence>
<dbReference type="RefSeq" id="WP_008212201.1">
    <property type="nucleotide sequence ID" value="NZ_JH414951.1"/>
</dbReference>
<name>G9ZNF1_9LACO</name>
<evidence type="ECO:0000313" key="3">
    <source>
        <dbReference type="Proteomes" id="UP000004625"/>
    </source>
</evidence>
<dbReference type="HOGENOM" id="CLU_008413_3_0_9"/>
<feature type="transmembrane region" description="Helical" evidence="1">
    <location>
        <begin position="108"/>
        <end position="128"/>
    </location>
</feature>
<feature type="transmembrane region" description="Helical" evidence="1">
    <location>
        <begin position="828"/>
        <end position="852"/>
    </location>
</feature>
<dbReference type="AlphaFoldDB" id="G9ZNF1"/>
<dbReference type="Proteomes" id="UP000004625">
    <property type="component" value="Unassembled WGS sequence"/>
</dbReference>
<feature type="transmembrane region" description="Helical" evidence="1">
    <location>
        <begin position="84"/>
        <end position="102"/>
    </location>
</feature>
<protein>
    <submittedName>
        <fullName evidence="2">Bacterial membrane protein YfhO</fullName>
    </submittedName>
</protein>
<feature type="transmembrane region" description="Helical" evidence="1">
    <location>
        <begin position="240"/>
        <end position="263"/>
    </location>
</feature>
<feature type="transmembrane region" description="Helical" evidence="1">
    <location>
        <begin position="368"/>
        <end position="386"/>
    </location>
</feature>
<feature type="transmembrane region" description="Helical" evidence="1">
    <location>
        <begin position="51"/>
        <end position="72"/>
    </location>
</feature>
<dbReference type="STRING" id="797515.HMPREF9103_01254"/>
<dbReference type="eggNOG" id="COG4485">
    <property type="taxonomic scope" value="Bacteria"/>
</dbReference>
<feature type="transmembrane region" description="Helical" evidence="1">
    <location>
        <begin position="140"/>
        <end position="160"/>
    </location>
</feature>
<dbReference type="Pfam" id="PF09586">
    <property type="entry name" value="YfhO"/>
    <property type="match status" value="1"/>
</dbReference>
<proteinExistence type="predicted"/>
<comment type="caution">
    <text evidence="2">The sequence shown here is derived from an EMBL/GenBank/DDBJ whole genome shotgun (WGS) entry which is preliminary data.</text>
</comment>
<organism evidence="2 3">
    <name type="scientific">Lentilactobacillus parafarraginis F0439</name>
    <dbReference type="NCBI Taxonomy" id="797515"/>
    <lineage>
        <taxon>Bacteria</taxon>
        <taxon>Bacillati</taxon>
        <taxon>Bacillota</taxon>
        <taxon>Bacilli</taxon>
        <taxon>Lactobacillales</taxon>
        <taxon>Lactobacillaceae</taxon>
        <taxon>Lentilactobacillus</taxon>
    </lineage>
</organism>
<feature type="transmembrane region" description="Helical" evidence="1">
    <location>
        <begin position="398"/>
        <end position="422"/>
    </location>
</feature>
<keyword evidence="1" id="KW-1133">Transmembrane helix</keyword>
<feature type="transmembrane region" description="Helical" evidence="1">
    <location>
        <begin position="186"/>
        <end position="219"/>
    </location>
</feature>
<keyword evidence="3" id="KW-1185">Reference proteome</keyword>
<dbReference type="InterPro" id="IPR018580">
    <property type="entry name" value="Uncharacterised_YfhO"/>
</dbReference>
<dbReference type="PANTHER" id="PTHR38454">
    <property type="entry name" value="INTEGRAL MEMBRANE PROTEIN-RELATED"/>
    <property type="match status" value="1"/>
</dbReference>
<keyword evidence="1" id="KW-0812">Transmembrane</keyword>
<keyword evidence="1" id="KW-0472">Membrane</keyword>